<dbReference type="InterPro" id="IPR052400">
    <property type="entry name" value="Zn2-C6_fungal_TF"/>
</dbReference>
<reference evidence="3" key="1">
    <citation type="submission" date="2014-02" db="EMBL/GenBank/DDBJ databases">
        <authorList>
            <person name="Genoscope - CEA"/>
        </authorList>
    </citation>
    <scope>NUCLEOTIDE SEQUENCE</scope>
    <source>
        <strain evidence="3">LS3</strain>
    </source>
</reference>
<dbReference type="EMBL" id="HG937693">
    <property type="protein sequence ID" value="CDP34331.1"/>
    <property type="molecule type" value="Genomic_DNA"/>
</dbReference>
<proteinExistence type="predicted"/>
<gene>
    <name evidence="3" type="ORF">GNLVRS02_ARAD1C09944g</name>
</gene>
<dbReference type="InterPro" id="IPR036864">
    <property type="entry name" value="Zn2-C6_fun-type_DNA-bd_sf"/>
</dbReference>
<accession>A0A060T583</accession>
<evidence type="ECO:0000256" key="1">
    <source>
        <dbReference type="SAM" id="MobiDB-lite"/>
    </source>
</evidence>
<dbReference type="AlphaFoldDB" id="A0A060T583"/>
<dbReference type="PROSITE" id="PS00463">
    <property type="entry name" value="ZN2_CY6_FUNGAL_1"/>
    <property type="match status" value="1"/>
</dbReference>
<reference evidence="3" key="2">
    <citation type="submission" date="2014-06" db="EMBL/GenBank/DDBJ databases">
        <title>The complete genome of Blastobotrys (Arxula) adeninivorans LS3 - a yeast of biotechnological interest.</title>
        <authorList>
            <person name="Kunze G."/>
            <person name="Gaillardin C."/>
            <person name="Czernicka M."/>
            <person name="Durrens P."/>
            <person name="Martin T."/>
            <person name="Boer E."/>
            <person name="Gabaldon T."/>
            <person name="Cruz J."/>
            <person name="Talla E."/>
            <person name="Marck C."/>
            <person name="Goffeau A."/>
            <person name="Barbe V."/>
            <person name="Baret P."/>
            <person name="Baronian K."/>
            <person name="Beier S."/>
            <person name="Bleykasten C."/>
            <person name="Bode R."/>
            <person name="Casaregola S."/>
            <person name="Despons L."/>
            <person name="Fairhead C."/>
            <person name="Giersberg M."/>
            <person name="Gierski P."/>
            <person name="Hahnel U."/>
            <person name="Hartmann A."/>
            <person name="Jankowska D."/>
            <person name="Jubin C."/>
            <person name="Jung P."/>
            <person name="Lafontaine I."/>
            <person name="Leh-Louis V."/>
            <person name="Lemaire M."/>
            <person name="Marcet-Houben M."/>
            <person name="Mascher M."/>
            <person name="Morel G."/>
            <person name="Richard G.-F."/>
            <person name="Riechen J."/>
            <person name="Sacerdot C."/>
            <person name="Sarkar A."/>
            <person name="Savel G."/>
            <person name="Schacherer J."/>
            <person name="Sherman D."/>
            <person name="Straub M.-L."/>
            <person name="Stein N."/>
            <person name="Thierry A."/>
            <person name="Trautwein-Schult A."/>
            <person name="Westhof E."/>
            <person name="Worch S."/>
            <person name="Dujon B."/>
            <person name="Souciet J.-L."/>
            <person name="Wincker P."/>
            <person name="Scholz U."/>
            <person name="Neuveglise N."/>
        </authorList>
    </citation>
    <scope>NUCLEOTIDE SEQUENCE</scope>
    <source>
        <strain evidence="3">LS3</strain>
    </source>
</reference>
<feature type="compositionally biased region" description="Low complexity" evidence="1">
    <location>
        <begin position="56"/>
        <end position="68"/>
    </location>
</feature>
<name>A0A060T583_BLAAD</name>
<evidence type="ECO:0000259" key="2">
    <source>
        <dbReference type="PROSITE" id="PS50048"/>
    </source>
</evidence>
<dbReference type="SMART" id="SM00066">
    <property type="entry name" value="GAL4"/>
    <property type="match status" value="1"/>
</dbReference>
<evidence type="ECO:0000313" key="3">
    <source>
        <dbReference type="EMBL" id="CDP34331.1"/>
    </source>
</evidence>
<dbReference type="Pfam" id="PF00172">
    <property type="entry name" value="Zn_clus"/>
    <property type="match status" value="1"/>
</dbReference>
<dbReference type="SUPFAM" id="SSF57701">
    <property type="entry name" value="Zn2/Cys6 DNA-binding domain"/>
    <property type="match status" value="1"/>
</dbReference>
<feature type="compositionally biased region" description="Basic residues" evidence="1">
    <location>
        <begin position="12"/>
        <end position="21"/>
    </location>
</feature>
<dbReference type="InterPro" id="IPR001138">
    <property type="entry name" value="Zn2Cys6_DnaBD"/>
</dbReference>
<protein>
    <submittedName>
        <fullName evidence="3">ARAD1C09944p</fullName>
    </submittedName>
</protein>
<dbReference type="CDD" id="cd00067">
    <property type="entry name" value="GAL4"/>
    <property type="match status" value="1"/>
</dbReference>
<sequence length="516" mass="55722">MDQAPAANGDKPRKRRAHSKSRNGCANCKLLRVKCDELRPSCRNCIKRKKPCEYPPVVVRPRRSSGSVDMTRRKSNVDSTPTITTASSTTLSTAPSTTSSGSAPNSCTSTTPSTSTTLSSIPYVSSSLSSSLSSSVPNLRRHSTASLMPALSESTSPPMLNSPNDLVPDPNFPILQHPPTPPLDSMAIPPAPMLVSDPMSSFCSSPSSSVTYKLDPGLTVVEGVTPDYPPATTTATVCGTNTNGITADNGMFNGSVDPQTLMLLDPARNYSCACPSLSSSELQAWTPTEADLMDHYKKACKELMSAYGPPGLTDERVWEEYIPSLVQSVPYLAHSFYAITAVHMMTMCKSRPGVEKYALEQFFRAMEEFEKLVAEPATSSTGEQEHSEAVFLATVFLMMLAFTFESAVPMFSRHPGEVDVLTLVRGPLIVARSMYPLLDDTSVVSSLRPGEFPTPDAGSQSPFGGPTVYDVLLNACSDMVLRGYLSQDHGNVCRKAIEDLKVSVRNSCAMLLPWVW</sequence>
<dbReference type="PROSITE" id="PS50048">
    <property type="entry name" value="ZN2_CY6_FUNGAL_2"/>
    <property type="match status" value="1"/>
</dbReference>
<dbReference type="Gene3D" id="4.10.240.10">
    <property type="entry name" value="Zn(2)-C6 fungal-type DNA-binding domain"/>
    <property type="match status" value="1"/>
</dbReference>
<feature type="region of interest" description="Disordered" evidence="1">
    <location>
        <begin position="56"/>
        <end position="120"/>
    </location>
</feature>
<dbReference type="PANTHER" id="PTHR47657">
    <property type="entry name" value="STEROL REGULATORY ELEMENT-BINDING PROTEIN ECM22"/>
    <property type="match status" value="1"/>
</dbReference>
<dbReference type="PANTHER" id="PTHR47657:SF7">
    <property type="entry name" value="STEROL REGULATORY ELEMENT-BINDING PROTEIN ECM22"/>
    <property type="match status" value="1"/>
</dbReference>
<dbReference type="GO" id="GO:0008270">
    <property type="term" value="F:zinc ion binding"/>
    <property type="evidence" value="ECO:0007669"/>
    <property type="project" value="InterPro"/>
</dbReference>
<organism evidence="3">
    <name type="scientific">Blastobotrys adeninivorans</name>
    <name type="common">Yeast</name>
    <name type="synonym">Arxula adeninivorans</name>
    <dbReference type="NCBI Taxonomy" id="409370"/>
    <lineage>
        <taxon>Eukaryota</taxon>
        <taxon>Fungi</taxon>
        <taxon>Dikarya</taxon>
        <taxon>Ascomycota</taxon>
        <taxon>Saccharomycotina</taxon>
        <taxon>Dipodascomycetes</taxon>
        <taxon>Dipodascales</taxon>
        <taxon>Trichomonascaceae</taxon>
        <taxon>Blastobotrys</taxon>
    </lineage>
</organism>
<dbReference type="GO" id="GO:0000981">
    <property type="term" value="F:DNA-binding transcription factor activity, RNA polymerase II-specific"/>
    <property type="evidence" value="ECO:0007669"/>
    <property type="project" value="InterPro"/>
</dbReference>
<feature type="region of interest" description="Disordered" evidence="1">
    <location>
        <begin position="1"/>
        <end position="22"/>
    </location>
</feature>
<feature type="compositionally biased region" description="Low complexity" evidence="1">
    <location>
        <begin position="79"/>
        <end position="120"/>
    </location>
</feature>
<feature type="domain" description="Zn(2)-C6 fungal-type" evidence="2">
    <location>
        <begin position="24"/>
        <end position="54"/>
    </location>
</feature>